<keyword evidence="1 7" id="KW-0436">Ligase</keyword>
<proteinExistence type="inferred from homology"/>
<organism evidence="9 10">
    <name type="scientific">Candidatus Phycosocius spiralis</name>
    <dbReference type="NCBI Taxonomy" id="2815099"/>
    <lineage>
        <taxon>Bacteria</taxon>
        <taxon>Pseudomonadati</taxon>
        <taxon>Pseudomonadota</taxon>
        <taxon>Alphaproteobacteria</taxon>
        <taxon>Caulobacterales</taxon>
        <taxon>Caulobacterales incertae sedis</taxon>
        <taxon>Candidatus Phycosocius</taxon>
    </lineage>
</organism>
<evidence type="ECO:0000256" key="4">
    <source>
        <dbReference type="ARBA" id="ARBA00022833"/>
    </source>
</evidence>
<sequence length="274" mass="30955">MFTTRFAPSPTGYLHLGHAFSAWTAFEAAQQAKGRFILRIEDSDQTRCRPEFEAAIYEDLAWLGLSWEQPVRRQSEHMDEYQAALSQLESLGLIYRCFKTRKSLMADIAAAPHGPVSASVDHALTVAQEARLLAENRPFAWRLSLSRCRQYLGARWEDLGFLANGNWVKADLERLGDVVLGRKEFPSSYHLASVLDDAAQGITHVIRGEDLADVPHLHVLLQVLFDLPTPEYHHHRLILDADGKRYAKRNQAVTLRSMRENGTSPNQIRALVGL</sequence>
<comment type="caution">
    <text evidence="9">The sequence shown here is derived from an EMBL/GenBank/DDBJ whole genome shotgun (WGS) entry which is preliminary data.</text>
</comment>
<keyword evidence="6 7" id="KW-0030">Aminoacyl-tRNA synthetase</keyword>
<dbReference type="InterPro" id="IPR020058">
    <property type="entry name" value="Glu/Gln-tRNA-synth_Ib_cat-dom"/>
</dbReference>
<feature type="domain" description="Glutamyl/glutaminyl-tRNA synthetase class Ib catalytic" evidence="8">
    <location>
        <begin position="3"/>
        <end position="268"/>
    </location>
</feature>
<reference evidence="9" key="2">
    <citation type="journal article" date="2023" name="ISME Commun">
        <title>Characterization of a bloom-associated alphaproteobacterial lineage, 'Candidatus Phycosocius': insights into freshwater algal-bacterial interactions.</title>
        <authorList>
            <person name="Tanabe Y."/>
            <person name="Yamaguchi H."/>
            <person name="Yoshida M."/>
            <person name="Kai A."/>
            <person name="Okazaki Y."/>
        </authorList>
    </citation>
    <scope>NUCLEOTIDE SEQUENCE</scope>
    <source>
        <strain evidence="9">BOTRYCO-1</strain>
    </source>
</reference>
<dbReference type="PANTHER" id="PTHR43311">
    <property type="entry name" value="GLUTAMATE--TRNA LIGASE"/>
    <property type="match status" value="1"/>
</dbReference>
<dbReference type="InterPro" id="IPR049940">
    <property type="entry name" value="GluQ/Sye"/>
</dbReference>
<protein>
    <submittedName>
        <fullName evidence="9">tRNA glutamyl-Q(34) synthetase GluQRS</fullName>
    </submittedName>
</protein>
<keyword evidence="4" id="KW-0862">Zinc</keyword>
<evidence type="ECO:0000256" key="2">
    <source>
        <dbReference type="ARBA" id="ARBA00022723"/>
    </source>
</evidence>
<dbReference type="Pfam" id="PF00749">
    <property type="entry name" value="tRNA-synt_1c"/>
    <property type="match status" value="1"/>
</dbReference>
<dbReference type="NCBIfam" id="NF004315">
    <property type="entry name" value="PRK05710.1-4"/>
    <property type="match status" value="1"/>
</dbReference>
<gene>
    <name evidence="9" type="ORF">PsB1_0229</name>
</gene>
<evidence type="ECO:0000259" key="8">
    <source>
        <dbReference type="Pfam" id="PF00749"/>
    </source>
</evidence>
<keyword evidence="10" id="KW-1185">Reference proteome</keyword>
<keyword evidence="5 7" id="KW-0067">ATP-binding</keyword>
<dbReference type="InterPro" id="IPR014729">
    <property type="entry name" value="Rossmann-like_a/b/a_fold"/>
</dbReference>
<dbReference type="EMBL" id="BPFZ01000001">
    <property type="protein sequence ID" value="GIU66075.1"/>
    <property type="molecule type" value="Genomic_DNA"/>
</dbReference>
<evidence type="ECO:0000256" key="6">
    <source>
        <dbReference type="ARBA" id="ARBA00023146"/>
    </source>
</evidence>
<dbReference type="Proteomes" id="UP001161064">
    <property type="component" value="Unassembled WGS sequence"/>
</dbReference>
<name>A0ABQ4PSV8_9PROT</name>
<evidence type="ECO:0000313" key="10">
    <source>
        <dbReference type="Proteomes" id="UP001161064"/>
    </source>
</evidence>
<dbReference type="PANTHER" id="PTHR43311:SF1">
    <property type="entry name" value="GLUTAMYL-Q TRNA(ASP) SYNTHETASE"/>
    <property type="match status" value="1"/>
</dbReference>
<dbReference type="InterPro" id="IPR001412">
    <property type="entry name" value="aa-tRNA-synth_I_CS"/>
</dbReference>
<dbReference type="PROSITE" id="PS00178">
    <property type="entry name" value="AA_TRNA_LIGASE_I"/>
    <property type="match status" value="1"/>
</dbReference>
<accession>A0ABQ4PSV8</accession>
<evidence type="ECO:0000256" key="1">
    <source>
        <dbReference type="ARBA" id="ARBA00022598"/>
    </source>
</evidence>
<keyword evidence="3 7" id="KW-0547">Nucleotide-binding</keyword>
<dbReference type="PRINTS" id="PR00987">
    <property type="entry name" value="TRNASYNTHGLU"/>
</dbReference>
<comment type="similarity">
    <text evidence="7">Belongs to the class-I aminoacyl-tRNA synthetase family.</text>
</comment>
<evidence type="ECO:0000256" key="5">
    <source>
        <dbReference type="ARBA" id="ARBA00022840"/>
    </source>
</evidence>
<reference evidence="9" key="1">
    <citation type="submission" date="2021-05" db="EMBL/GenBank/DDBJ databases">
        <authorList>
            <person name="Tanabe Y."/>
        </authorList>
    </citation>
    <scope>NUCLEOTIDE SEQUENCE</scope>
    <source>
        <strain evidence="9">BOTRYCO-1</strain>
    </source>
</reference>
<dbReference type="RefSeq" id="WP_284358540.1">
    <property type="nucleotide sequence ID" value="NZ_BPFZ01000001.1"/>
</dbReference>
<dbReference type="SUPFAM" id="SSF52374">
    <property type="entry name" value="Nucleotidylyl transferase"/>
    <property type="match status" value="1"/>
</dbReference>
<dbReference type="Gene3D" id="3.40.50.620">
    <property type="entry name" value="HUPs"/>
    <property type="match status" value="1"/>
</dbReference>
<evidence type="ECO:0000256" key="3">
    <source>
        <dbReference type="ARBA" id="ARBA00022741"/>
    </source>
</evidence>
<dbReference type="InterPro" id="IPR000924">
    <property type="entry name" value="Glu/Gln-tRNA-synth"/>
</dbReference>
<evidence type="ECO:0000256" key="7">
    <source>
        <dbReference type="RuleBase" id="RU363037"/>
    </source>
</evidence>
<keyword evidence="2" id="KW-0479">Metal-binding</keyword>
<keyword evidence="7" id="KW-0648">Protein biosynthesis</keyword>
<evidence type="ECO:0000313" key="9">
    <source>
        <dbReference type="EMBL" id="GIU66075.1"/>
    </source>
</evidence>